<reference evidence="2 3" key="1">
    <citation type="submission" date="2019-10" db="EMBL/GenBank/DDBJ databases">
        <title>Georgenia wutianyii sp. nov. and Georgenia yuyongxinii sp. nov. isolated from plateau pika (Ochotona curzoniae) in the Qinghai-Tibet plateau of China.</title>
        <authorList>
            <person name="Tian Z."/>
        </authorList>
    </citation>
    <scope>NUCLEOTIDE SEQUENCE [LARGE SCALE GENOMIC DNA]</scope>
    <source>
        <strain evidence="2 3">JCM 19765</strain>
    </source>
</reference>
<name>A0A6N7EV96_9MICO</name>
<feature type="transmembrane region" description="Helical" evidence="1">
    <location>
        <begin position="12"/>
        <end position="35"/>
    </location>
</feature>
<accession>A0A6N7EV96</accession>
<sequence length="232" mass="25319">MPPLDVLPPRRSLARLLLVLLLVADVVLIVLHVGFRVNGTSSWYFDLSAERGWGEAFQYLKQLWSVILLAAAWWTSRSPVIVAWALVTAYFLADDAGGIHEGVGRWVINNYLFAPGFGDQRTQLVEVLWMAGVGALLALTVLLTHRRSAAAERAVSWRLVVLFGLLIFFGVIVDGLALAFDDGGTVDQILVVVEDGGELLVLSVVIAYLLGLAENRPDRRAVEATGAAERVD</sequence>
<feature type="transmembrane region" description="Helical" evidence="1">
    <location>
        <begin position="189"/>
        <end position="210"/>
    </location>
</feature>
<dbReference type="Proteomes" id="UP000437709">
    <property type="component" value="Unassembled WGS sequence"/>
</dbReference>
<dbReference type="OrthoDB" id="1493138at2"/>
<dbReference type="EMBL" id="WHPC01000147">
    <property type="protein sequence ID" value="MPV39054.1"/>
    <property type="molecule type" value="Genomic_DNA"/>
</dbReference>
<feature type="transmembrane region" description="Helical" evidence="1">
    <location>
        <begin position="157"/>
        <end position="177"/>
    </location>
</feature>
<comment type="caution">
    <text evidence="2">The sequence shown here is derived from an EMBL/GenBank/DDBJ whole genome shotgun (WGS) entry which is preliminary data.</text>
</comment>
<proteinExistence type="predicted"/>
<feature type="transmembrane region" description="Helical" evidence="1">
    <location>
        <begin position="127"/>
        <end position="145"/>
    </location>
</feature>
<dbReference type="AlphaFoldDB" id="A0A6N7EV96"/>
<keyword evidence="1" id="KW-0812">Transmembrane</keyword>
<keyword evidence="3" id="KW-1185">Reference proteome</keyword>
<dbReference type="RefSeq" id="WP_152196417.1">
    <property type="nucleotide sequence ID" value="NZ_VUKD01000005.1"/>
</dbReference>
<evidence type="ECO:0000256" key="1">
    <source>
        <dbReference type="SAM" id="Phobius"/>
    </source>
</evidence>
<gene>
    <name evidence="2" type="ORF">GB881_18790</name>
</gene>
<keyword evidence="1" id="KW-1133">Transmembrane helix</keyword>
<keyword evidence="1" id="KW-0472">Membrane</keyword>
<protein>
    <submittedName>
        <fullName evidence="2">Uncharacterized protein</fullName>
    </submittedName>
</protein>
<evidence type="ECO:0000313" key="3">
    <source>
        <dbReference type="Proteomes" id="UP000437709"/>
    </source>
</evidence>
<evidence type="ECO:0000313" key="2">
    <source>
        <dbReference type="EMBL" id="MPV39054.1"/>
    </source>
</evidence>
<organism evidence="2 3">
    <name type="scientific">Georgenia subflava</name>
    <dbReference type="NCBI Taxonomy" id="1622177"/>
    <lineage>
        <taxon>Bacteria</taxon>
        <taxon>Bacillati</taxon>
        <taxon>Actinomycetota</taxon>
        <taxon>Actinomycetes</taxon>
        <taxon>Micrococcales</taxon>
        <taxon>Bogoriellaceae</taxon>
        <taxon>Georgenia</taxon>
    </lineage>
</organism>